<keyword evidence="5" id="KW-0418">Kinase</keyword>
<gene>
    <name evidence="11" type="ORF">SCLCIDRAFT_121422</name>
</gene>
<dbReference type="OrthoDB" id="248923at2759"/>
<dbReference type="Gene3D" id="1.10.510.10">
    <property type="entry name" value="Transferase(Phosphotransferase) domain 1"/>
    <property type="match status" value="1"/>
</dbReference>
<dbReference type="GO" id="GO:0005524">
    <property type="term" value="F:ATP binding"/>
    <property type="evidence" value="ECO:0007669"/>
    <property type="project" value="UniProtKB-KW"/>
</dbReference>
<feature type="domain" description="Protein kinase" evidence="10">
    <location>
        <begin position="104"/>
        <end position="423"/>
    </location>
</feature>
<proteinExistence type="inferred from homology"/>
<dbReference type="STRING" id="1036808.A0A0C2ZJF9"/>
<evidence type="ECO:0000256" key="2">
    <source>
        <dbReference type="ARBA" id="ARBA00022527"/>
    </source>
</evidence>
<dbReference type="SMART" id="SM00219">
    <property type="entry name" value="TyrKc"/>
    <property type="match status" value="1"/>
</dbReference>
<reference evidence="11 12" key="1">
    <citation type="submission" date="2014-04" db="EMBL/GenBank/DDBJ databases">
        <authorList>
            <consortium name="DOE Joint Genome Institute"/>
            <person name="Kuo A."/>
            <person name="Kohler A."/>
            <person name="Nagy L.G."/>
            <person name="Floudas D."/>
            <person name="Copeland A."/>
            <person name="Barry K.W."/>
            <person name="Cichocki N."/>
            <person name="Veneault-Fourrey C."/>
            <person name="LaButti K."/>
            <person name="Lindquist E.A."/>
            <person name="Lipzen A."/>
            <person name="Lundell T."/>
            <person name="Morin E."/>
            <person name="Murat C."/>
            <person name="Sun H."/>
            <person name="Tunlid A."/>
            <person name="Henrissat B."/>
            <person name="Grigoriev I.V."/>
            <person name="Hibbett D.S."/>
            <person name="Martin F."/>
            <person name="Nordberg H.P."/>
            <person name="Cantor M.N."/>
            <person name="Hua S.X."/>
        </authorList>
    </citation>
    <scope>NUCLEOTIDE SEQUENCE [LARGE SCALE GENOMIC DNA]</scope>
    <source>
        <strain evidence="11 12">Foug A</strain>
    </source>
</reference>
<reference evidence="12" key="2">
    <citation type="submission" date="2015-01" db="EMBL/GenBank/DDBJ databases">
        <title>Evolutionary Origins and Diversification of the Mycorrhizal Mutualists.</title>
        <authorList>
            <consortium name="DOE Joint Genome Institute"/>
            <consortium name="Mycorrhizal Genomics Consortium"/>
            <person name="Kohler A."/>
            <person name="Kuo A."/>
            <person name="Nagy L.G."/>
            <person name="Floudas D."/>
            <person name="Copeland A."/>
            <person name="Barry K.W."/>
            <person name="Cichocki N."/>
            <person name="Veneault-Fourrey C."/>
            <person name="LaButti K."/>
            <person name="Lindquist E.A."/>
            <person name="Lipzen A."/>
            <person name="Lundell T."/>
            <person name="Morin E."/>
            <person name="Murat C."/>
            <person name="Riley R."/>
            <person name="Ohm R."/>
            <person name="Sun H."/>
            <person name="Tunlid A."/>
            <person name="Henrissat B."/>
            <person name="Grigoriev I.V."/>
            <person name="Hibbett D.S."/>
            <person name="Martin F."/>
        </authorList>
    </citation>
    <scope>NUCLEOTIDE SEQUENCE [LARGE SCALE GENOMIC DNA]</scope>
    <source>
        <strain evidence="12">Foug A</strain>
    </source>
</reference>
<dbReference type="GO" id="GO:0005737">
    <property type="term" value="C:cytoplasm"/>
    <property type="evidence" value="ECO:0007669"/>
    <property type="project" value="TreeGrafter"/>
</dbReference>
<evidence type="ECO:0000256" key="4">
    <source>
        <dbReference type="ARBA" id="ARBA00022741"/>
    </source>
</evidence>
<dbReference type="PROSITE" id="PS50011">
    <property type="entry name" value="PROTEIN_KINASE_DOM"/>
    <property type="match status" value="1"/>
</dbReference>
<dbReference type="GO" id="GO:0004713">
    <property type="term" value="F:protein tyrosine kinase activity"/>
    <property type="evidence" value="ECO:0007669"/>
    <property type="project" value="InterPro"/>
</dbReference>
<evidence type="ECO:0000256" key="9">
    <source>
        <dbReference type="SAM" id="MobiDB-lite"/>
    </source>
</evidence>
<organism evidence="11 12">
    <name type="scientific">Scleroderma citrinum Foug A</name>
    <dbReference type="NCBI Taxonomy" id="1036808"/>
    <lineage>
        <taxon>Eukaryota</taxon>
        <taxon>Fungi</taxon>
        <taxon>Dikarya</taxon>
        <taxon>Basidiomycota</taxon>
        <taxon>Agaricomycotina</taxon>
        <taxon>Agaricomycetes</taxon>
        <taxon>Agaricomycetidae</taxon>
        <taxon>Boletales</taxon>
        <taxon>Sclerodermatineae</taxon>
        <taxon>Sclerodermataceae</taxon>
        <taxon>Scleroderma</taxon>
    </lineage>
</organism>
<dbReference type="EMBL" id="KN822049">
    <property type="protein sequence ID" value="KIM61723.1"/>
    <property type="molecule type" value="Genomic_DNA"/>
</dbReference>
<dbReference type="InterPro" id="IPR020635">
    <property type="entry name" value="Tyr_kinase_cat_dom"/>
</dbReference>
<dbReference type="HOGENOM" id="CLU_000288_63_23_1"/>
<comment type="catalytic activity">
    <reaction evidence="8">
        <text>L-seryl-[protein] + ATP = O-phospho-L-seryl-[protein] + ADP + H(+)</text>
        <dbReference type="Rhea" id="RHEA:17989"/>
        <dbReference type="Rhea" id="RHEA-COMP:9863"/>
        <dbReference type="Rhea" id="RHEA-COMP:11604"/>
        <dbReference type="ChEBI" id="CHEBI:15378"/>
        <dbReference type="ChEBI" id="CHEBI:29999"/>
        <dbReference type="ChEBI" id="CHEBI:30616"/>
        <dbReference type="ChEBI" id="CHEBI:83421"/>
        <dbReference type="ChEBI" id="CHEBI:456216"/>
        <dbReference type="EC" id="2.7.11.1"/>
    </reaction>
</comment>
<evidence type="ECO:0000256" key="1">
    <source>
        <dbReference type="ARBA" id="ARBA00008874"/>
    </source>
</evidence>
<comment type="catalytic activity">
    <reaction evidence="7">
        <text>L-threonyl-[protein] + ATP = O-phospho-L-threonyl-[protein] + ADP + H(+)</text>
        <dbReference type="Rhea" id="RHEA:46608"/>
        <dbReference type="Rhea" id="RHEA-COMP:11060"/>
        <dbReference type="Rhea" id="RHEA-COMP:11605"/>
        <dbReference type="ChEBI" id="CHEBI:15378"/>
        <dbReference type="ChEBI" id="CHEBI:30013"/>
        <dbReference type="ChEBI" id="CHEBI:30616"/>
        <dbReference type="ChEBI" id="CHEBI:61977"/>
        <dbReference type="ChEBI" id="CHEBI:456216"/>
        <dbReference type="EC" id="2.7.11.1"/>
    </reaction>
</comment>
<dbReference type="AlphaFoldDB" id="A0A0C2ZJF9"/>
<dbReference type="InterPro" id="IPR000719">
    <property type="entry name" value="Prot_kinase_dom"/>
</dbReference>
<dbReference type="InterPro" id="IPR011009">
    <property type="entry name" value="Kinase-like_dom_sf"/>
</dbReference>
<accession>A0A0C2ZJF9</accession>
<evidence type="ECO:0000256" key="3">
    <source>
        <dbReference type="ARBA" id="ARBA00022679"/>
    </source>
</evidence>
<dbReference type="PANTHER" id="PTHR48012">
    <property type="entry name" value="STERILE20-LIKE KINASE, ISOFORM B-RELATED"/>
    <property type="match status" value="1"/>
</dbReference>
<dbReference type="InParanoid" id="A0A0C2ZJF9"/>
<keyword evidence="4" id="KW-0547">Nucleotide-binding</keyword>
<dbReference type="SUPFAM" id="SSF56112">
    <property type="entry name" value="Protein kinase-like (PK-like)"/>
    <property type="match status" value="1"/>
</dbReference>
<feature type="region of interest" description="Disordered" evidence="9">
    <location>
        <begin position="16"/>
        <end position="85"/>
    </location>
</feature>
<dbReference type="GO" id="GO:0004674">
    <property type="term" value="F:protein serine/threonine kinase activity"/>
    <property type="evidence" value="ECO:0007669"/>
    <property type="project" value="UniProtKB-KW"/>
</dbReference>
<evidence type="ECO:0000256" key="6">
    <source>
        <dbReference type="ARBA" id="ARBA00022840"/>
    </source>
</evidence>
<keyword evidence="2" id="KW-0723">Serine/threonine-protein kinase</keyword>
<feature type="compositionally biased region" description="Polar residues" evidence="9">
    <location>
        <begin position="37"/>
        <end position="60"/>
    </location>
</feature>
<evidence type="ECO:0000256" key="7">
    <source>
        <dbReference type="ARBA" id="ARBA00047899"/>
    </source>
</evidence>
<evidence type="ECO:0000259" key="10">
    <source>
        <dbReference type="PROSITE" id="PS50011"/>
    </source>
</evidence>
<evidence type="ECO:0000256" key="8">
    <source>
        <dbReference type="ARBA" id="ARBA00048679"/>
    </source>
</evidence>
<dbReference type="PANTHER" id="PTHR48012:SF10">
    <property type="entry name" value="FI20177P1"/>
    <property type="match status" value="1"/>
</dbReference>
<dbReference type="InterPro" id="IPR050629">
    <property type="entry name" value="STE20/SPS1-PAK"/>
</dbReference>
<keyword evidence="3" id="KW-0808">Transferase</keyword>
<name>A0A0C2ZJF9_9AGAM</name>
<comment type="similarity">
    <text evidence="1">Belongs to the protein kinase superfamily. STE Ser/Thr protein kinase family. STE20 subfamily.</text>
</comment>
<keyword evidence="6" id="KW-0067">ATP-binding</keyword>
<sequence length="452" mass="48618">MGKGLAPEAKLLVSRTGTFGGVDVESEDEAEPPYARSVTSSKASTTPSLRSVASSQSQFRSPAAPLPPLPVEGQDPSSPRPDALHPLLAPLHGFISPLDPSALFTELVEIAEGESGSVYAARASAEFPSMKQSSALERPIPAGTSHVAIKRIQLPPLLPSGSPSSSATESPAGADESLLHIKISSLLHELTLLRSVEHEHLLLLDGAYVHTSVNADESPEENASKAATLDTSLWIRMELMERSLADVIALVAQGLALQERMVARFTSDVLLGLEYLQKQHIAHRDVRSDNLLLNAAGVVKLADFSNAIRVPENAPIVTGAVGVIYWQAPEMRAGPYDALKVDVWSVGATVWELAETVPPFSMPASPDSQAVFSVPSSKQFGVQWPPLSHPEHYSRGFREFLRLCGVEAATRPSPTELLNSQFIRNACGRAVIRQLLSQCRAMEEAMLARENE</sequence>
<evidence type="ECO:0000313" key="11">
    <source>
        <dbReference type="EMBL" id="KIM61723.1"/>
    </source>
</evidence>
<evidence type="ECO:0000313" key="12">
    <source>
        <dbReference type="Proteomes" id="UP000053989"/>
    </source>
</evidence>
<keyword evidence="12" id="KW-1185">Reference proteome</keyword>
<protein>
    <recommendedName>
        <fullName evidence="10">Protein kinase domain-containing protein</fullName>
    </recommendedName>
</protein>
<dbReference type="Pfam" id="PF00069">
    <property type="entry name" value="Pkinase"/>
    <property type="match status" value="1"/>
</dbReference>
<dbReference type="Proteomes" id="UP000053989">
    <property type="component" value="Unassembled WGS sequence"/>
</dbReference>
<evidence type="ECO:0000256" key="5">
    <source>
        <dbReference type="ARBA" id="ARBA00022777"/>
    </source>
</evidence>